<keyword evidence="3" id="KW-1185">Reference proteome</keyword>
<accession>A0A8B6GCF6</accession>
<dbReference type="Proteomes" id="UP000596742">
    <property type="component" value="Unassembled WGS sequence"/>
</dbReference>
<feature type="region of interest" description="Disordered" evidence="1">
    <location>
        <begin position="93"/>
        <end position="123"/>
    </location>
</feature>
<dbReference type="EMBL" id="UYJE01008216">
    <property type="protein sequence ID" value="VDI62117.1"/>
    <property type="molecule type" value="Genomic_DNA"/>
</dbReference>
<gene>
    <name evidence="2" type="ORF">MGAL_10B039670</name>
</gene>
<protein>
    <submittedName>
        <fullName evidence="2">Uncharacterized protein</fullName>
    </submittedName>
</protein>
<proteinExistence type="predicted"/>
<organism evidence="2 3">
    <name type="scientific">Mytilus galloprovincialis</name>
    <name type="common">Mediterranean mussel</name>
    <dbReference type="NCBI Taxonomy" id="29158"/>
    <lineage>
        <taxon>Eukaryota</taxon>
        <taxon>Metazoa</taxon>
        <taxon>Spiralia</taxon>
        <taxon>Lophotrochozoa</taxon>
        <taxon>Mollusca</taxon>
        <taxon>Bivalvia</taxon>
        <taxon>Autobranchia</taxon>
        <taxon>Pteriomorphia</taxon>
        <taxon>Mytilida</taxon>
        <taxon>Mytiloidea</taxon>
        <taxon>Mytilidae</taxon>
        <taxon>Mytilinae</taxon>
        <taxon>Mytilus</taxon>
    </lineage>
</organism>
<evidence type="ECO:0000256" key="1">
    <source>
        <dbReference type="SAM" id="MobiDB-lite"/>
    </source>
</evidence>
<name>A0A8B6GCF6_MYTGA</name>
<sequence>MNNSSPLSVIDTVMIIRKVTVFEVVYVSNVNHMMSCFKYKEILDFIGKVISVVTLPVVVEVEAIDVELLVEVVSVVEDELFVGWDSRGSRATNSTTYTATSTTTAGTTTTTSSTTIPITSTTTTPTSTTTLTMRFCSYELVQKMAFTYLQVVSLFLTKQPKDFDDYPIWNAYNSLLRK</sequence>
<comment type="caution">
    <text evidence="2">The sequence shown here is derived from an EMBL/GenBank/DDBJ whole genome shotgun (WGS) entry which is preliminary data.</text>
</comment>
<evidence type="ECO:0000313" key="2">
    <source>
        <dbReference type="EMBL" id="VDI62117.1"/>
    </source>
</evidence>
<reference evidence="2" key="1">
    <citation type="submission" date="2018-11" db="EMBL/GenBank/DDBJ databases">
        <authorList>
            <person name="Alioto T."/>
            <person name="Alioto T."/>
        </authorList>
    </citation>
    <scope>NUCLEOTIDE SEQUENCE</scope>
</reference>
<evidence type="ECO:0000313" key="3">
    <source>
        <dbReference type="Proteomes" id="UP000596742"/>
    </source>
</evidence>
<feature type="non-terminal residue" evidence="2">
    <location>
        <position position="178"/>
    </location>
</feature>
<dbReference type="AlphaFoldDB" id="A0A8B6GCF6"/>